<evidence type="ECO:0000256" key="1">
    <source>
        <dbReference type="ARBA" id="ARBA00022679"/>
    </source>
</evidence>
<name>A0A6J4HB81_9ACTN</name>
<dbReference type="AlphaFoldDB" id="A0A6J4HB81"/>
<sequence>GLDRAAARDDGRAAFGLRPDLPVLLVTGGSQGARTLNTAALGAAPALAAAGIQVLHAAGPRNDVPAPRLPPDAPPYVLVPYLDRMELAYAAADLVLCRSGANTCAELTAVGLPGAYVPLPHGNGEQRLLAEPVVAAGGGLLVEDAGCTPEWVADTLAPVLADPHRLEQMAKAAGALGHRDADVTLARMVLDVALGDHR</sequence>
<dbReference type="Pfam" id="PF04101">
    <property type="entry name" value="Glyco_tran_28_C"/>
    <property type="match status" value="1"/>
</dbReference>
<dbReference type="InterPro" id="IPR007235">
    <property type="entry name" value="Glyco_trans_28_C"/>
</dbReference>
<dbReference type="EMBL" id="CADCTP010000043">
    <property type="protein sequence ID" value="CAA9219779.1"/>
    <property type="molecule type" value="Genomic_DNA"/>
</dbReference>
<reference evidence="3" key="1">
    <citation type="submission" date="2020-02" db="EMBL/GenBank/DDBJ databases">
        <authorList>
            <person name="Meier V. D."/>
        </authorList>
    </citation>
    <scope>NUCLEOTIDE SEQUENCE</scope>
    <source>
        <strain evidence="3">AVDCRST_MAG41</strain>
    </source>
</reference>
<dbReference type="Gene3D" id="3.40.50.2000">
    <property type="entry name" value="Glycogen Phosphorylase B"/>
    <property type="match status" value="1"/>
</dbReference>
<dbReference type="SUPFAM" id="SSF53756">
    <property type="entry name" value="UDP-Glycosyltransferase/glycogen phosphorylase"/>
    <property type="match status" value="1"/>
</dbReference>
<gene>
    <name evidence="3" type="ORF">AVDCRST_MAG41-448</name>
</gene>
<dbReference type="EC" id="2.4.1.227" evidence="3"/>
<dbReference type="PANTHER" id="PTHR21015:SF22">
    <property type="entry name" value="GLYCOSYLTRANSFERASE"/>
    <property type="match status" value="1"/>
</dbReference>
<accession>A0A6J4HB81</accession>
<dbReference type="CDD" id="cd03785">
    <property type="entry name" value="GT28_MurG"/>
    <property type="match status" value="1"/>
</dbReference>
<dbReference type="PANTHER" id="PTHR21015">
    <property type="entry name" value="UDP-N-ACETYLGLUCOSAMINE--N-ACETYLMURAMYL-(PENTAPEPTIDE) PYROPHOSPHORYL-UNDECAPRENOL N-ACETYLGLUCOSAMINE TRANSFERASE 1"/>
    <property type="match status" value="1"/>
</dbReference>
<organism evidence="3">
    <name type="scientific">uncultured Mycobacteriales bacterium</name>
    <dbReference type="NCBI Taxonomy" id="581187"/>
    <lineage>
        <taxon>Bacteria</taxon>
        <taxon>Bacillati</taxon>
        <taxon>Actinomycetota</taxon>
        <taxon>Actinomycetes</taxon>
        <taxon>Mycobacteriales</taxon>
        <taxon>environmental samples</taxon>
    </lineage>
</organism>
<dbReference type="GO" id="GO:0016758">
    <property type="term" value="F:hexosyltransferase activity"/>
    <property type="evidence" value="ECO:0007669"/>
    <property type="project" value="InterPro"/>
</dbReference>
<evidence type="ECO:0000259" key="2">
    <source>
        <dbReference type="Pfam" id="PF04101"/>
    </source>
</evidence>
<evidence type="ECO:0000313" key="3">
    <source>
        <dbReference type="EMBL" id="CAA9219779.1"/>
    </source>
</evidence>
<keyword evidence="1 3" id="KW-0808">Transferase</keyword>
<keyword evidence="3" id="KW-0328">Glycosyltransferase</keyword>
<proteinExistence type="predicted"/>
<feature type="non-terminal residue" evidence="3">
    <location>
        <position position="1"/>
    </location>
</feature>
<protein>
    <submittedName>
        <fullName evidence="3">UDP-N-acetylglucosamine--N-acetylmuramyl-(Pentape ptide) pyrophosphoryl-undecaprenol N-acetylglucosamine transferase</fullName>
        <ecNumber evidence="3">2.4.1.227</ecNumber>
    </submittedName>
</protein>
<feature type="domain" description="Glycosyl transferase family 28 C-terminal" evidence="2">
    <location>
        <begin position="23"/>
        <end position="182"/>
    </location>
</feature>